<reference evidence="3 4" key="1">
    <citation type="journal article" date="2019" name="Int. J. Syst. Evol. Microbiol.">
        <title>The Global Catalogue of Microorganisms (GCM) 10K type strain sequencing project: providing services to taxonomists for standard genome sequencing and annotation.</title>
        <authorList>
            <consortium name="The Broad Institute Genomics Platform"/>
            <consortium name="The Broad Institute Genome Sequencing Center for Infectious Disease"/>
            <person name="Wu L."/>
            <person name="Ma J."/>
        </authorList>
    </citation>
    <scope>NUCLEOTIDE SEQUENCE [LARGE SCALE GENOMIC DNA]</scope>
    <source>
        <strain evidence="3 4">JCM 9383</strain>
    </source>
</reference>
<feature type="transmembrane region" description="Helical" evidence="2">
    <location>
        <begin position="36"/>
        <end position="58"/>
    </location>
</feature>
<accession>A0ABN3VI72</accession>
<evidence type="ECO:0000313" key="4">
    <source>
        <dbReference type="Proteomes" id="UP001500979"/>
    </source>
</evidence>
<evidence type="ECO:0000313" key="3">
    <source>
        <dbReference type="EMBL" id="GAA2803449.1"/>
    </source>
</evidence>
<keyword evidence="2" id="KW-0472">Membrane</keyword>
<organism evidence="3 4">
    <name type="scientific">Saccharopolyspora taberi</name>
    <dbReference type="NCBI Taxonomy" id="60895"/>
    <lineage>
        <taxon>Bacteria</taxon>
        <taxon>Bacillati</taxon>
        <taxon>Actinomycetota</taxon>
        <taxon>Actinomycetes</taxon>
        <taxon>Pseudonocardiales</taxon>
        <taxon>Pseudonocardiaceae</taxon>
        <taxon>Saccharopolyspora</taxon>
    </lineage>
</organism>
<evidence type="ECO:0000256" key="1">
    <source>
        <dbReference type="SAM" id="MobiDB-lite"/>
    </source>
</evidence>
<name>A0ABN3VI72_9PSEU</name>
<proteinExistence type="predicted"/>
<feature type="region of interest" description="Disordered" evidence="1">
    <location>
        <begin position="1"/>
        <end position="25"/>
    </location>
</feature>
<gene>
    <name evidence="3" type="ORF">GCM10010470_43240</name>
</gene>
<evidence type="ECO:0000256" key="2">
    <source>
        <dbReference type="SAM" id="Phobius"/>
    </source>
</evidence>
<dbReference type="InterPro" id="IPR001646">
    <property type="entry name" value="5peptide_repeat"/>
</dbReference>
<dbReference type="SUPFAM" id="SSF141571">
    <property type="entry name" value="Pentapeptide repeat-like"/>
    <property type="match status" value="1"/>
</dbReference>
<keyword evidence="2" id="KW-0812">Transmembrane</keyword>
<keyword evidence="4" id="KW-1185">Reference proteome</keyword>
<evidence type="ECO:0008006" key="5">
    <source>
        <dbReference type="Google" id="ProtNLM"/>
    </source>
</evidence>
<keyword evidence="2" id="KW-1133">Transmembrane helix</keyword>
<dbReference type="Proteomes" id="UP001500979">
    <property type="component" value="Unassembled WGS sequence"/>
</dbReference>
<dbReference type="PANTHER" id="PTHR14136:SF17">
    <property type="entry name" value="BTB_POZ DOMAIN-CONTAINING PROTEIN KCTD9"/>
    <property type="match status" value="1"/>
</dbReference>
<sequence>MQGREAAGEPDLPAEEAAPRPKEVAKPRSFEWLGQLGNLITGLATAAALIFTAISVAATRDQITITREQAATAQEGQLTDRFTKAVEQLGAEKLEVRVGGVYALERIARDSPRDHPAVMDVLTAFIREHPPASPFVTNEYGSYPLIAADLRAASVVIGRREATHDSESGLLLLGAPLAGTDFNSAQLAYVSLIDADLTSATIVGTDLTNADLTGADLTNADLSNTDLSNANLTSADLTGANLTDAKLNLASLAGANLEGARLERADLTSADMTNANLTNADFWSAYLRGADFTGTNRTGTNLDGANITGAIGLPR</sequence>
<dbReference type="PANTHER" id="PTHR14136">
    <property type="entry name" value="BTB_POZ DOMAIN-CONTAINING PROTEIN KCTD9"/>
    <property type="match status" value="1"/>
</dbReference>
<dbReference type="Pfam" id="PF00805">
    <property type="entry name" value="Pentapeptide"/>
    <property type="match status" value="2"/>
</dbReference>
<dbReference type="InterPro" id="IPR051082">
    <property type="entry name" value="Pentapeptide-BTB/POZ_domain"/>
</dbReference>
<comment type="caution">
    <text evidence="3">The sequence shown here is derived from an EMBL/GenBank/DDBJ whole genome shotgun (WGS) entry which is preliminary data.</text>
</comment>
<protein>
    <recommendedName>
        <fullName evidence="5">Pentapeptide repeat-containing protein</fullName>
    </recommendedName>
</protein>
<dbReference type="EMBL" id="BAAAUX010000018">
    <property type="protein sequence ID" value="GAA2803449.1"/>
    <property type="molecule type" value="Genomic_DNA"/>
</dbReference>
<dbReference type="RefSeq" id="WP_344682481.1">
    <property type="nucleotide sequence ID" value="NZ_BAAAUX010000018.1"/>
</dbReference>
<dbReference type="Gene3D" id="2.160.20.80">
    <property type="entry name" value="E3 ubiquitin-protein ligase SopA"/>
    <property type="match status" value="1"/>
</dbReference>